<dbReference type="EC" id="2.7.7.7" evidence="2"/>
<organism evidence="2">
    <name type="scientific">hydrothermal vent metagenome</name>
    <dbReference type="NCBI Taxonomy" id="652676"/>
    <lineage>
        <taxon>unclassified sequences</taxon>
        <taxon>metagenomes</taxon>
        <taxon>ecological metagenomes</taxon>
    </lineage>
</organism>
<dbReference type="GO" id="GO:0006260">
    <property type="term" value="P:DNA replication"/>
    <property type="evidence" value="ECO:0007669"/>
    <property type="project" value="InterPro"/>
</dbReference>
<keyword evidence="2" id="KW-0548">Nucleotidyltransferase</keyword>
<dbReference type="GO" id="GO:0003887">
    <property type="term" value="F:DNA-directed DNA polymerase activity"/>
    <property type="evidence" value="ECO:0007669"/>
    <property type="project" value="UniProtKB-EC"/>
</dbReference>
<sequence>MDSIKMITTISQEIKITFLQESIIFNSLSADNVEAKTELLIFTGINQEFELNVNSRYFLDFIAQVENNEFEILLNESTLPFILKDKNFITVIMPIIV</sequence>
<dbReference type="InterPro" id="IPR022635">
    <property type="entry name" value="DNA_polIII_beta_C"/>
</dbReference>
<dbReference type="AlphaFoldDB" id="A0A1W1BQ02"/>
<dbReference type="SUPFAM" id="SSF55979">
    <property type="entry name" value="DNA clamp"/>
    <property type="match status" value="1"/>
</dbReference>
<evidence type="ECO:0000313" key="2">
    <source>
        <dbReference type="EMBL" id="SFV55648.1"/>
    </source>
</evidence>
<keyword evidence="2" id="KW-0808">Transferase</keyword>
<gene>
    <name evidence="2" type="ORF">MNB_SV-14-443</name>
</gene>
<feature type="domain" description="DNA polymerase III beta sliding clamp C-terminal" evidence="1">
    <location>
        <begin position="11"/>
        <end position="94"/>
    </location>
</feature>
<dbReference type="Gene3D" id="3.10.150.10">
    <property type="entry name" value="DNA Polymerase III, subunit A, domain 2"/>
    <property type="match status" value="1"/>
</dbReference>
<name>A0A1W1BQ02_9ZZZZ</name>
<dbReference type="EMBL" id="FPHN01000054">
    <property type="protein sequence ID" value="SFV55648.1"/>
    <property type="molecule type" value="Genomic_DNA"/>
</dbReference>
<dbReference type="GO" id="GO:0003677">
    <property type="term" value="F:DNA binding"/>
    <property type="evidence" value="ECO:0007669"/>
    <property type="project" value="InterPro"/>
</dbReference>
<dbReference type="Pfam" id="PF02768">
    <property type="entry name" value="DNA_pol3_beta_3"/>
    <property type="match status" value="1"/>
</dbReference>
<proteinExistence type="predicted"/>
<dbReference type="GO" id="GO:0008408">
    <property type="term" value="F:3'-5' exonuclease activity"/>
    <property type="evidence" value="ECO:0007669"/>
    <property type="project" value="InterPro"/>
</dbReference>
<protein>
    <submittedName>
        <fullName evidence="2">DNA polymerase III beta subunit</fullName>
        <ecNumber evidence="2">2.7.7.7</ecNumber>
    </submittedName>
</protein>
<reference evidence="2" key="1">
    <citation type="submission" date="2016-10" db="EMBL/GenBank/DDBJ databases">
        <authorList>
            <person name="de Groot N.N."/>
        </authorList>
    </citation>
    <scope>NUCLEOTIDE SEQUENCE</scope>
</reference>
<dbReference type="GO" id="GO:0009360">
    <property type="term" value="C:DNA polymerase III complex"/>
    <property type="evidence" value="ECO:0007669"/>
    <property type="project" value="InterPro"/>
</dbReference>
<dbReference type="InterPro" id="IPR046938">
    <property type="entry name" value="DNA_clamp_sf"/>
</dbReference>
<evidence type="ECO:0000259" key="1">
    <source>
        <dbReference type="Pfam" id="PF02768"/>
    </source>
</evidence>
<accession>A0A1W1BQ02</accession>